<dbReference type="Gene3D" id="3.30.505.50">
    <property type="entry name" value="Sigma 54 modulation/S30EA ribosomal protein, C-terminal domain"/>
    <property type="match status" value="1"/>
</dbReference>
<evidence type="ECO:0000256" key="4">
    <source>
        <dbReference type="HAMAP-Rule" id="MF_00839"/>
    </source>
</evidence>
<proteinExistence type="inferred from homology"/>
<dbReference type="InterPro" id="IPR003489">
    <property type="entry name" value="RHF/RaiA"/>
</dbReference>
<gene>
    <name evidence="4" type="primary">hpf</name>
    <name evidence="6" type="ORF">DFR47_102346</name>
</gene>
<dbReference type="AlphaFoldDB" id="A0A366E597"/>
<feature type="domain" description="Sigma 54 modulation/S30EA ribosomal protein C-terminal" evidence="5">
    <location>
        <begin position="130"/>
        <end position="183"/>
    </location>
</feature>
<dbReference type="HAMAP" id="MF_00839">
    <property type="entry name" value="HPF"/>
    <property type="match status" value="1"/>
</dbReference>
<comment type="subunit">
    <text evidence="4">Interacts with 100S ribosomes.</text>
</comment>
<dbReference type="SUPFAM" id="SSF69754">
    <property type="entry name" value="Ribosome binding protein Y (YfiA homologue)"/>
    <property type="match status" value="1"/>
</dbReference>
<dbReference type="GO" id="GO:0022627">
    <property type="term" value="C:cytosolic small ribosomal subunit"/>
    <property type="evidence" value="ECO:0007669"/>
    <property type="project" value="TreeGrafter"/>
</dbReference>
<organism evidence="6 7">
    <name type="scientific">Pseudochrobactrum asaccharolyticum</name>
    <dbReference type="NCBI Taxonomy" id="354351"/>
    <lineage>
        <taxon>Bacteria</taxon>
        <taxon>Pseudomonadati</taxon>
        <taxon>Pseudomonadota</taxon>
        <taxon>Alphaproteobacteria</taxon>
        <taxon>Hyphomicrobiales</taxon>
        <taxon>Brucellaceae</taxon>
        <taxon>Pseudochrobactrum</taxon>
    </lineage>
</organism>
<dbReference type="Proteomes" id="UP000252893">
    <property type="component" value="Unassembled WGS sequence"/>
</dbReference>
<dbReference type="InterPro" id="IPR050574">
    <property type="entry name" value="HPF/YfiA_ribosome-assoc"/>
</dbReference>
<dbReference type="RefSeq" id="WP_113943551.1">
    <property type="nucleotide sequence ID" value="NZ_JBHEEG010000002.1"/>
</dbReference>
<dbReference type="GO" id="GO:0045900">
    <property type="term" value="P:negative regulation of translational elongation"/>
    <property type="evidence" value="ECO:0007669"/>
    <property type="project" value="TreeGrafter"/>
</dbReference>
<name>A0A366E597_9HYPH</name>
<dbReference type="Gene3D" id="3.30.160.100">
    <property type="entry name" value="Ribosome hibernation promotion factor-like"/>
    <property type="match status" value="1"/>
</dbReference>
<reference evidence="6 7" key="1">
    <citation type="submission" date="2018-06" db="EMBL/GenBank/DDBJ databases">
        <title>Genomic Encyclopedia of Type Strains, Phase IV (KMG-IV): sequencing the most valuable type-strain genomes for metagenomic binning, comparative biology and taxonomic classification.</title>
        <authorList>
            <person name="Goeker M."/>
        </authorList>
    </citation>
    <scope>NUCLEOTIDE SEQUENCE [LARGE SCALE GENOMIC DNA]</scope>
    <source>
        <strain evidence="6 7">DSM 25619</strain>
    </source>
</reference>
<keyword evidence="7" id="KW-1185">Reference proteome</keyword>
<evidence type="ECO:0000259" key="5">
    <source>
        <dbReference type="Pfam" id="PF16321"/>
    </source>
</evidence>
<keyword evidence="6" id="KW-0689">Ribosomal protein</keyword>
<dbReference type="OrthoDB" id="9794975at2"/>
<accession>A0A366E597</accession>
<keyword evidence="4" id="KW-0963">Cytoplasm</keyword>
<comment type="subunit">
    <text evidence="2">Associates exclusively with 100S ribosomes, which are dimers of 70S ribosomes.</text>
</comment>
<keyword evidence="1 4" id="KW-0810">Translation regulation</keyword>
<comment type="caution">
    <text evidence="6">The sequence shown here is derived from an EMBL/GenBank/DDBJ whole genome shotgun (WGS) entry which is preliminary data.</text>
</comment>
<dbReference type="PANTHER" id="PTHR33231:SF1">
    <property type="entry name" value="30S RIBOSOMAL PROTEIN"/>
    <property type="match status" value="1"/>
</dbReference>
<comment type="function">
    <text evidence="4">Required for dimerization of active 70S ribosomes into 100S ribosomes in stationary phase; 100S ribosomes are translationally inactive and sometimes present during exponential growth.</text>
</comment>
<evidence type="ECO:0000313" key="7">
    <source>
        <dbReference type="Proteomes" id="UP000252893"/>
    </source>
</evidence>
<dbReference type="InterPro" id="IPR036567">
    <property type="entry name" value="RHF-like"/>
</dbReference>
<dbReference type="InterPro" id="IPR038416">
    <property type="entry name" value="Ribosom_S30AE_C_sf"/>
</dbReference>
<evidence type="ECO:0000256" key="2">
    <source>
        <dbReference type="ARBA" id="ARBA00038695"/>
    </source>
</evidence>
<comment type="subcellular location">
    <subcellularLocation>
        <location evidence="4">Cytoplasm</location>
    </subcellularLocation>
</comment>
<dbReference type="GO" id="GO:0043024">
    <property type="term" value="F:ribosomal small subunit binding"/>
    <property type="evidence" value="ECO:0007669"/>
    <property type="project" value="TreeGrafter"/>
</dbReference>
<sequence>MSLRVSGKHMDIGDAFRIRIEDRVRDAVSKYYEGGYSGTITVVKSGSRFSTDCTLHLDTGATLQSSAEAQDPQFSFDAAAEKMDTRLRRYMRRLKSRSLVQSARNNQQNIAYSVMEPAPDEDEDLPEDYAPTIVAESSVSLRTLSVASAVFELDLTEHPVLVFRNAGSEEVNIVYRRPDGNIGWIDPSKAAQAVRA</sequence>
<dbReference type="NCBIfam" id="TIGR00741">
    <property type="entry name" value="yfiA"/>
    <property type="match status" value="1"/>
</dbReference>
<dbReference type="InterPro" id="IPR032528">
    <property type="entry name" value="Ribosom_S30AE_C"/>
</dbReference>
<evidence type="ECO:0000256" key="1">
    <source>
        <dbReference type="ARBA" id="ARBA00022845"/>
    </source>
</evidence>
<evidence type="ECO:0000256" key="3">
    <source>
        <dbReference type="ARBA" id="ARBA00041148"/>
    </source>
</evidence>
<protein>
    <recommendedName>
        <fullName evidence="3 4">Ribosome hibernation promoting factor</fullName>
        <shortName evidence="4">HPF</shortName>
    </recommendedName>
</protein>
<keyword evidence="6" id="KW-0687">Ribonucleoprotein</keyword>
<dbReference type="InterPro" id="IPR034694">
    <property type="entry name" value="HPF_long/plastid"/>
</dbReference>
<comment type="similarity">
    <text evidence="4">Belongs to the HPF/YfiA ribosome-associated protein family. Long HPF subfamily.</text>
</comment>
<dbReference type="Pfam" id="PF02482">
    <property type="entry name" value="Ribosomal_S30AE"/>
    <property type="match status" value="1"/>
</dbReference>
<dbReference type="PANTHER" id="PTHR33231">
    <property type="entry name" value="30S RIBOSOMAL PROTEIN"/>
    <property type="match status" value="1"/>
</dbReference>
<dbReference type="Pfam" id="PF16321">
    <property type="entry name" value="Ribosom_S30AE_C"/>
    <property type="match status" value="1"/>
</dbReference>
<evidence type="ECO:0000313" key="6">
    <source>
        <dbReference type="EMBL" id="RBO97561.1"/>
    </source>
</evidence>
<dbReference type="EMBL" id="QNRH01000002">
    <property type="protein sequence ID" value="RBO97561.1"/>
    <property type="molecule type" value="Genomic_DNA"/>
</dbReference>